<sequence>MLVAHRQQIQTLKQATTKCSKTKLKSKERSNQTAAATAITRTTASATATTTTTQQQQQQQQQRHCNSPKSVALFCGCINWSIGSDVDNSFNSKILSFGRQEAISSLFLFVDNIVQTISYLGALAGPGASQSALIST</sequence>
<dbReference type="EMBL" id="BLXT01005456">
    <property type="protein sequence ID" value="GFO22838.1"/>
    <property type="molecule type" value="Genomic_DNA"/>
</dbReference>
<keyword evidence="3" id="KW-1185">Reference proteome</keyword>
<feature type="compositionally biased region" description="Low complexity" evidence="1">
    <location>
        <begin position="32"/>
        <end position="62"/>
    </location>
</feature>
<protein>
    <submittedName>
        <fullName evidence="2">Uncharacterized protein</fullName>
    </submittedName>
</protein>
<reference evidence="2 3" key="1">
    <citation type="journal article" date="2021" name="Elife">
        <title>Chloroplast acquisition without the gene transfer in kleptoplastic sea slugs, Plakobranchus ocellatus.</title>
        <authorList>
            <person name="Maeda T."/>
            <person name="Takahashi S."/>
            <person name="Yoshida T."/>
            <person name="Shimamura S."/>
            <person name="Takaki Y."/>
            <person name="Nagai Y."/>
            <person name="Toyoda A."/>
            <person name="Suzuki Y."/>
            <person name="Arimoto A."/>
            <person name="Ishii H."/>
            <person name="Satoh N."/>
            <person name="Nishiyama T."/>
            <person name="Hasebe M."/>
            <person name="Maruyama T."/>
            <person name="Minagawa J."/>
            <person name="Obokata J."/>
            <person name="Shigenobu S."/>
        </authorList>
    </citation>
    <scope>NUCLEOTIDE SEQUENCE [LARGE SCALE GENOMIC DNA]</scope>
</reference>
<evidence type="ECO:0000256" key="1">
    <source>
        <dbReference type="SAM" id="MobiDB-lite"/>
    </source>
</evidence>
<organism evidence="2 3">
    <name type="scientific">Plakobranchus ocellatus</name>
    <dbReference type="NCBI Taxonomy" id="259542"/>
    <lineage>
        <taxon>Eukaryota</taxon>
        <taxon>Metazoa</taxon>
        <taxon>Spiralia</taxon>
        <taxon>Lophotrochozoa</taxon>
        <taxon>Mollusca</taxon>
        <taxon>Gastropoda</taxon>
        <taxon>Heterobranchia</taxon>
        <taxon>Euthyneura</taxon>
        <taxon>Panpulmonata</taxon>
        <taxon>Sacoglossa</taxon>
        <taxon>Placobranchoidea</taxon>
        <taxon>Plakobranchidae</taxon>
        <taxon>Plakobranchus</taxon>
    </lineage>
</organism>
<evidence type="ECO:0000313" key="2">
    <source>
        <dbReference type="EMBL" id="GFO22838.1"/>
    </source>
</evidence>
<gene>
    <name evidence="2" type="ORF">PoB_004934300</name>
</gene>
<evidence type="ECO:0000313" key="3">
    <source>
        <dbReference type="Proteomes" id="UP000735302"/>
    </source>
</evidence>
<accession>A0AAV4BTB7</accession>
<proteinExistence type="predicted"/>
<comment type="caution">
    <text evidence="2">The sequence shown here is derived from an EMBL/GenBank/DDBJ whole genome shotgun (WGS) entry which is preliminary data.</text>
</comment>
<dbReference type="Proteomes" id="UP000735302">
    <property type="component" value="Unassembled WGS sequence"/>
</dbReference>
<name>A0AAV4BTB7_9GAST</name>
<feature type="region of interest" description="Disordered" evidence="1">
    <location>
        <begin position="23"/>
        <end position="62"/>
    </location>
</feature>
<dbReference type="AlphaFoldDB" id="A0AAV4BTB7"/>